<name>A0A7C4LPL2_9PLAN</name>
<dbReference type="InterPro" id="IPR004375">
    <property type="entry name" value="NanQ/TabA/YiaL"/>
</dbReference>
<dbReference type="Pfam" id="PF04074">
    <property type="entry name" value="DUF386"/>
    <property type="match status" value="1"/>
</dbReference>
<dbReference type="PANTHER" id="PTHR34986:SF1">
    <property type="entry name" value="PROTEIN YIAL"/>
    <property type="match status" value="1"/>
</dbReference>
<evidence type="ECO:0000313" key="1">
    <source>
        <dbReference type="EMBL" id="HGT40799.1"/>
    </source>
</evidence>
<accession>A0A7C4LPL2</accession>
<gene>
    <name evidence="1" type="ORF">ENS64_16260</name>
</gene>
<dbReference type="EMBL" id="DSVQ01000018">
    <property type="protein sequence ID" value="HGT40799.1"/>
    <property type="molecule type" value="Genomic_DNA"/>
</dbReference>
<dbReference type="GO" id="GO:0005829">
    <property type="term" value="C:cytosol"/>
    <property type="evidence" value="ECO:0007669"/>
    <property type="project" value="TreeGrafter"/>
</dbReference>
<comment type="caution">
    <text evidence="1">The sequence shown here is derived from an EMBL/GenBank/DDBJ whole genome shotgun (WGS) entry which is preliminary data.</text>
</comment>
<dbReference type="AlphaFoldDB" id="A0A7C4LPL2"/>
<dbReference type="InterPro" id="IPR037012">
    <property type="entry name" value="NanQ/TabA/YiaL_sf"/>
</dbReference>
<proteinExistence type="predicted"/>
<dbReference type="NCBIfam" id="TIGR00022">
    <property type="entry name" value="YhcH/YjgK/YiaL family protein"/>
    <property type="match status" value="1"/>
</dbReference>
<dbReference type="PANTHER" id="PTHR34986">
    <property type="entry name" value="EVOLVED BETA-GALACTOSIDASE SUBUNIT BETA"/>
    <property type="match status" value="1"/>
</dbReference>
<protein>
    <submittedName>
        <fullName evidence="1">DUF386 domain-containing protein</fullName>
    </submittedName>
</protein>
<dbReference type="Gene3D" id="2.60.120.370">
    <property type="entry name" value="YhcH/YjgK/YiaL"/>
    <property type="match status" value="1"/>
</dbReference>
<dbReference type="SUPFAM" id="SSF51197">
    <property type="entry name" value="Clavaminate synthase-like"/>
    <property type="match status" value="1"/>
</dbReference>
<organism evidence="1">
    <name type="scientific">Schlesneria paludicola</name>
    <dbReference type="NCBI Taxonomy" id="360056"/>
    <lineage>
        <taxon>Bacteria</taxon>
        <taxon>Pseudomonadati</taxon>
        <taxon>Planctomycetota</taxon>
        <taxon>Planctomycetia</taxon>
        <taxon>Planctomycetales</taxon>
        <taxon>Planctomycetaceae</taxon>
        <taxon>Schlesneria</taxon>
    </lineage>
</organism>
<reference evidence="1" key="1">
    <citation type="journal article" date="2020" name="mSystems">
        <title>Genome- and Community-Level Interaction Insights into Carbon Utilization and Element Cycling Functions of Hydrothermarchaeota in Hydrothermal Sediment.</title>
        <authorList>
            <person name="Zhou Z."/>
            <person name="Liu Y."/>
            <person name="Xu W."/>
            <person name="Pan J."/>
            <person name="Luo Z.H."/>
            <person name="Li M."/>
        </authorList>
    </citation>
    <scope>NUCLEOTIDE SEQUENCE [LARGE SCALE GENOMIC DNA]</scope>
    <source>
        <strain evidence="1">SpSt-508</strain>
    </source>
</reference>
<sequence>MILDALARADLYVAVQAGFADGFQYLRTMNFTMVADGKYPLANSRIMAIVSRYRSKPMSEAVWESHRRHIDIQYVVQGRERCGYAPLDGGPRVTVPYDEHKDVQFHEPGRDLFDLTAGNFAVFFPHDVHAPSLADGEPADVLKVVLKVPVE</sequence>